<dbReference type="Proteomes" id="UP000475117">
    <property type="component" value="Chromosome"/>
</dbReference>
<reference evidence="2 3" key="1">
    <citation type="submission" date="2020-12" db="EMBL/GenBank/DDBJ databases">
        <title>Sulforoseuscoccus oceanibium gen. nov., sp. nov., a representative of the phylum Verrucomicrobia with special cytoplasmic membrane, and proposal of Sulforoseuscoccusaceae fam. nov.</title>
        <authorList>
            <person name="Xi F."/>
        </authorList>
    </citation>
    <scope>NUCLEOTIDE SEQUENCE [LARGE SCALE GENOMIC DNA]</scope>
    <source>
        <strain evidence="2 3">T37</strain>
    </source>
</reference>
<evidence type="ECO:0000313" key="3">
    <source>
        <dbReference type="Proteomes" id="UP000475117"/>
    </source>
</evidence>
<protein>
    <submittedName>
        <fullName evidence="2">Uncharacterized protein</fullName>
    </submittedName>
</protein>
<feature type="chain" id="PRO_5035187814" evidence="1">
    <location>
        <begin position="22"/>
        <end position="377"/>
    </location>
</feature>
<evidence type="ECO:0000256" key="1">
    <source>
        <dbReference type="SAM" id="SignalP"/>
    </source>
</evidence>
<sequence length="377" mass="42008">MIHRLLSPVLAACVLAVPAAAESLNQAAAEQLIANAADAQMAKVKAERKAEFDAKRVTLGDLVMRYEYKTFGEEPAGGHSLYISLHGGGGAPAPVNDRQWQNQIDLYQPEEGIYVAPRAPTNTWDLWHQSHIDPMFDQLIEDFVAFKGVNPERVYILGYSAGGDGLYQLAPRMADRWAGAAMMAGHPGDAKPDNLLNLPFIIQCGGKDVAYERHLRTAEWGEMLDKLEQENPGFFPHECIVYPDFGHWMNLECKRALPWMAENSRKTWPKRLNWYQDNVTHTRFAWLANETPEPGDLVKAKVEGQTITLESENVDKVTLRLSDALVDLDQDVVVKNGAGEVLFKGAVERTKDAILESLNERMDPTSVATALLEVEIK</sequence>
<dbReference type="SUPFAM" id="SSF53474">
    <property type="entry name" value="alpha/beta-Hydrolases"/>
    <property type="match status" value="1"/>
</dbReference>
<evidence type="ECO:0000313" key="2">
    <source>
        <dbReference type="EMBL" id="QQL44723.1"/>
    </source>
</evidence>
<proteinExistence type="predicted"/>
<organism evidence="2 3">
    <name type="scientific">Sulfuriroseicoccus oceanibius</name>
    <dbReference type="NCBI Taxonomy" id="2707525"/>
    <lineage>
        <taxon>Bacteria</taxon>
        <taxon>Pseudomonadati</taxon>
        <taxon>Verrucomicrobiota</taxon>
        <taxon>Verrucomicrobiia</taxon>
        <taxon>Verrucomicrobiales</taxon>
        <taxon>Verrucomicrobiaceae</taxon>
        <taxon>Sulfuriroseicoccus</taxon>
    </lineage>
</organism>
<feature type="signal peptide" evidence="1">
    <location>
        <begin position="1"/>
        <end position="21"/>
    </location>
</feature>
<keyword evidence="3" id="KW-1185">Reference proteome</keyword>
<dbReference type="AlphaFoldDB" id="A0A6B3LE03"/>
<dbReference type="KEGG" id="soa:G3M56_012695"/>
<name>A0A6B3LE03_9BACT</name>
<dbReference type="Gene3D" id="3.40.50.1820">
    <property type="entry name" value="alpha/beta hydrolase"/>
    <property type="match status" value="1"/>
</dbReference>
<dbReference type="InterPro" id="IPR029058">
    <property type="entry name" value="AB_hydrolase_fold"/>
</dbReference>
<accession>A0A6B3LE03</accession>
<keyword evidence="1" id="KW-0732">Signal</keyword>
<gene>
    <name evidence="2" type="ORF">G3M56_012695</name>
</gene>
<dbReference type="RefSeq" id="WP_164365125.1">
    <property type="nucleotide sequence ID" value="NZ_CP066776.1"/>
</dbReference>
<dbReference type="EMBL" id="CP066776">
    <property type="protein sequence ID" value="QQL44723.1"/>
    <property type="molecule type" value="Genomic_DNA"/>
</dbReference>